<evidence type="ECO:0000256" key="1">
    <source>
        <dbReference type="SAM" id="MobiDB-lite"/>
    </source>
</evidence>
<dbReference type="AlphaFoldDB" id="U5N6U4"/>
<feature type="compositionally biased region" description="Polar residues" evidence="1">
    <location>
        <begin position="53"/>
        <end position="62"/>
    </location>
</feature>
<evidence type="ECO:0008006" key="4">
    <source>
        <dbReference type="Google" id="ProtNLM"/>
    </source>
</evidence>
<dbReference type="eggNOG" id="ENOG5032QZV">
    <property type="taxonomic scope" value="Bacteria"/>
</dbReference>
<keyword evidence="3" id="KW-1185">Reference proteome</keyword>
<dbReference type="Proteomes" id="UP000017184">
    <property type="component" value="Chromosome"/>
</dbReference>
<feature type="compositionally biased region" description="Basic and acidic residues" evidence="1">
    <location>
        <begin position="76"/>
        <end position="122"/>
    </location>
</feature>
<dbReference type="HOGENOM" id="CLU_099362_0_0_4"/>
<accession>U5N6U4</accession>
<dbReference type="EMBL" id="CP004885">
    <property type="protein sequence ID" value="AGX87005.1"/>
    <property type="molecule type" value="Genomic_DNA"/>
</dbReference>
<dbReference type="KEGG" id="cbx:Cenrod_0902"/>
<dbReference type="STRING" id="946483.Cenrod_0902"/>
<proteinExistence type="predicted"/>
<dbReference type="PATRIC" id="fig|946483.4.peg.904"/>
<evidence type="ECO:0000313" key="3">
    <source>
        <dbReference type="Proteomes" id="UP000017184"/>
    </source>
</evidence>
<organism evidence="2 3">
    <name type="scientific">Candidatus Symbiobacter mobilis CR</name>
    <dbReference type="NCBI Taxonomy" id="946483"/>
    <lineage>
        <taxon>Bacteria</taxon>
        <taxon>Pseudomonadati</taxon>
        <taxon>Pseudomonadota</taxon>
        <taxon>Betaproteobacteria</taxon>
        <taxon>Burkholderiales</taxon>
        <taxon>Comamonadaceae</taxon>
    </lineage>
</organism>
<reference evidence="2 3" key="1">
    <citation type="journal article" date="2013" name="Genome Biol.">
        <title>Genomic analysis reveals key aspects of prokaryotic symbiosis in the phototrophic consortium "Chlorochromatium aggregatum".</title>
        <authorList>
            <person name="Liu Z."/>
            <person name="Muller J."/>
            <person name="Li T."/>
            <person name="Alvey R.M."/>
            <person name="Vogl K."/>
            <person name="Frigaard N.U."/>
            <person name="Rockwell N.C."/>
            <person name="Boyd E.S."/>
            <person name="Tomsho L.P."/>
            <person name="Schuster S.C."/>
            <person name="Henke P."/>
            <person name="Rohde M."/>
            <person name="Overmann J."/>
            <person name="Bryant D.A."/>
        </authorList>
    </citation>
    <scope>NUCLEOTIDE SEQUENCE [LARGE SCALE GENOMIC DNA]</scope>
    <source>
        <strain evidence="2">CR</strain>
    </source>
</reference>
<feature type="region of interest" description="Disordered" evidence="1">
    <location>
        <begin position="43"/>
        <end position="122"/>
    </location>
</feature>
<protein>
    <recommendedName>
        <fullName evidence="4">DUF4124 domain-containing protein</fullName>
    </recommendedName>
</protein>
<sequence>MIYRCGNEYTNTRPDDAQVRGCKVLESGNVTVVQGTRVHRPIASVAEPALGQSGAQRPSSGAQGMESRPAQPQQPDEGRGSDARRILQTELKKAMARQEELEREYNGGTPEKRGDESRNHQRYLDRVAEIQANLARNASDIAGIRRELERLGGDRSSSR</sequence>
<gene>
    <name evidence="2" type="ORF">Cenrod_0902</name>
</gene>
<name>U5N6U4_9BURK</name>
<evidence type="ECO:0000313" key="2">
    <source>
        <dbReference type="EMBL" id="AGX87005.1"/>
    </source>
</evidence>